<evidence type="ECO:0000256" key="1">
    <source>
        <dbReference type="ARBA" id="ARBA00004141"/>
    </source>
</evidence>
<dbReference type="Pfam" id="PF20653">
    <property type="entry name" value="COG6_C"/>
    <property type="match status" value="1"/>
</dbReference>
<evidence type="ECO:0000256" key="7">
    <source>
        <dbReference type="ARBA" id="ARBA00023065"/>
    </source>
</evidence>
<evidence type="ECO:0000259" key="13">
    <source>
        <dbReference type="Pfam" id="PF20653"/>
    </source>
</evidence>
<evidence type="ECO:0000256" key="5">
    <source>
        <dbReference type="ARBA" id="ARBA00022989"/>
    </source>
</evidence>
<dbReference type="InterPro" id="IPR010490">
    <property type="entry name" value="COG6"/>
</dbReference>
<dbReference type="PANTHER" id="PTHR21506">
    <property type="entry name" value="COMPONENT OF OLIGOMERIC GOLGI COMPLEX 6"/>
    <property type="match status" value="1"/>
</dbReference>
<keyword evidence="6" id="KW-0915">Sodium</keyword>
<dbReference type="AlphaFoldDB" id="A0A814L0A8"/>
<evidence type="ECO:0000256" key="11">
    <source>
        <dbReference type="RuleBase" id="RU000679"/>
    </source>
</evidence>
<sequence>MQTIDNIVGSANPKHFVEQRRRSIVLDYLLTASTHGLRSVGRAYSKYNRNFWVFTFTVASGIMLYFVISAILQYFAYPTQTKVEIRLDRHMAFPAVTICSGNAYRYDTINASLVSYFYRLMSPNTTFNQTILNSLLIPLLTDLFSRNQTKELVSIGFQLSDFLLECTYNGINCSNVFTPSISPTMGNCFTFNWKSSEKVFTVSDYGDTIVVQEGLLMSFYLPQELFFPSRCCFIKFKYVLDEYGTARRNALVRGFIEALTRGGPGGMPRPIELSSHDPLRYVGDMLAWTHQATASEKEYGEILLRKFKDWNDLQKTIQTLLGFITEGLCRPLRVRLEQVLVSQHEPVTLYKLTNLLKFYETTIKQLLPIECQLALVLDEVSHLSSKMFLNALNATATRLIEKVDMPTNDLNLSDELRRTLALLRDILETHSTSMIPFESKRVDFQQIVYSIIDPLLQMCSLSAAKLGVIEMAVYLVNCVSAIRATLAVFAFTDEKIEMLEGQVCKENRSYT</sequence>
<dbReference type="GO" id="GO:0017119">
    <property type="term" value="C:Golgi transport complex"/>
    <property type="evidence" value="ECO:0007669"/>
    <property type="project" value="InterPro"/>
</dbReference>
<dbReference type="PANTHER" id="PTHR21506:SF0">
    <property type="entry name" value="CONSERVED OLIGOMERIC GOLGI COMPLEX SUBUNIT 6"/>
    <property type="match status" value="1"/>
</dbReference>
<keyword evidence="5 12" id="KW-1133">Transmembrane helix</keyword>
<evidence type="ECO:0000256" key="10">
    <source>
        <dbReference type="ARBA" id="ARBA00023303"/>
    </source>
</evidence>
<organism evidence="14 15">
    <name type="scientific">Adineta steineri</name>
    <dbReference type="NCBI Taxonomy" id="433720"/>
    <lineage>
        <taxon>Eukaryota</taxon>
        <taxon>Metazoa</taxon>
        <taxon>Spiralia</taxon>
        <taxon>Gnathifera</taxon>
        <taxon>Rotifera</taxon>
        <taxon>Eurotatoria</taxon>
        <taxon>Bdelloidea</taxon>
        <taxon>Adinetida</taxon>
        <taxon>Adinetidae</taxon>
        <taxon>Adineta</taxon>
    </lineage>
</organism>
<dbReference type="Proteomes" id="UP000663860">
    <property type="component" value="Unassembled WGS sequence"/>
</dbReference>
<evidence type="ECO:0000256" key="4">
    <source>
        <dbReference type="ARBA" id="ARBA00022692"/>
    </source>
</evidence>
<evidence type="ECO:0000256" key="6">
    <source>
        <dbReference type="ARBA" id="ARBA00023053"/>
    </source>
</evidence>
<dbReference type="InterPro" id="IPR048369">
    <property type="entry name" value="COG6_C"/>
</dbReference>
<evidence type="ECO:0000256" key="12">
    <source>
        <dbReference type="SAM" id="Phobius"/>
    </source>
</evidence>
<dbReference type="GO" id="GO:0016020">
    <property type="term" value="C:membrane"/>
    <property type="evidence" value="ECO:0007669"/>
    <property type="project" value="UniProtKB-SubCell"/>
</dbReference>
<feature type="transmembrane region" description="Helical" evidence="12">
    <location>
        <begin position="51"/>
        <end position="76"/>
    </location>
</feature>
<evidence type="ECO:0000256" key="3">
    <source>
        <dbReference type="ARBA" id="ARBA00022461"/>
    </source>
</evidence>
<dbReference type="EMBL" id="CAJNOE010000217">
    <property type="protein sequence ID" value="CAF1058386.1"/>
    <property type="molecule type" value="Genomic_DNA"/>
</dbReference>
<keyword evidence="2 11" id="KW-0813">Transport</keyword>
<dbReference type="SMART" id="SM01087">
    <property type="entry name" value="COG6"/>
    <property type="match status" value="1"/>
</dbReference>
<keyword evidence="7 11" id="KW-0406">Ion transport</keyword>
<proteinExistence type="inferred from homology"/>
<dbReference type="InterPro" id="IPR001873">
    <property type="entry name" value="ENaC"/>
</dbReference>
<evidence type="ECO:0000313" key="15">
    <source>
        <dbReference type="Proteomes" id="UP000663860"/>
    </source>
</evidence>
<keyword evidence="8 12" id="KW-0472">Membrane</keyword>
<comment type="subcellular location">
    <subcellularLocation>
        <location evidence="1">Membrane</location>
        <topology evidence="1">Multi-pass membrane protein</topology>
    </subcellularLocation>
</comment>
<dbReference type="Gene3D" id="2.60.470.10">
    <property type="entry name" value="Acid-sensing ion channels like domains"/>
    <property type="match status" value="1"/>
</dbReference>
<keyword evidence="4 11" id="KW-0812">Transmembrane</keyword>
<evidence type="ECO:0000256" key="8">
    <source>
        <dbReference type="ARBA" id="ARBA00023136"/>
    </source>
</evidence>
<dbReference type="Pfam" id="PF00858">
    <property type="entry name" value="ASC"/>
    <property type="match status" value="1"/>
</dbReference>
<evidence type="ECO:0000256" key="2">
    <source>
        <dbReference type="ARBA" id="ARBA00022448"/>
    </source>
</evidence>
<evidence type="ECO:0000256" key="9">
    <source>
        <dbReference type="ARBA" id="ARBA00023201"/>
    </source>
</evidence>
<keyword evidence="10 11" id="KW-0407">Ion channel</keyword>
<comment type="caution">
    <text evidence="14">The sequence shown here is derived from an EMBL/GenBank/DDBJ whole genome shotgun (WGS) entry which is preliminary data.</text>
</comment>
<name>A0A814L0A8_9BILA</name>
<dbReference type="PRINTS" id="PR01078">
    <property type="entry name" value="AMINACHANNEL"/>
</dbReference>
<evidence type="ECO:0000313" key="14">
    <source>
        <dbReference type="EMBL" id="CAF1058386.1"/>
    </source>
</evidence>
<gene>
    <name evidence="14" type="ORF">IZO911_LOCUS20734</name>
</gene>
<protein>
    <recommendedName>
        <fullName evidence="13">Conserved Oligomeric Golgi complex subunit 6 C-terminal domain-containing protein</fullName>
    </recommendedName>
</protein>
<dbReference type="GO" id="GO:0006891">
    <property type="term" value="P:intra-Golgi vesicle-mediated transport"/>
    <property type="evidence" value="ECO:0007669"/>
    <property type="project" value="InterPro"/>
</dbReference>
<comment type="similarity">
    <text evidence="11">Belongs to the amiloride-sensitive sodium channel (TC 1.A.6) family.</text>
</comment>
<keyword evidence="3 11" id="KW-0894">Sodium channel</keyword>
<dbReference type="GO" id="GO:0005272">
    <property type="term" value="F:sodium channel activity"/>
    <property type="evidence" value="ECO:0007669"/>
    <property type="project" value="UniProtKB-KW"/>
</dbReference>
<feature type="domain" description="Conserved Oligomeric Golgi complex subunit 6 C-terminal" evidence="13">
    <location>
        <begin position="236"/>
        <end position="503"/>
    </location>
</feature>
<accession>A0A814L0A8</accession>
<reference evidence="14" key="1">
    <citation type="submission" date="2021-02" db="EMBL/GenBank/DDBJ databases">
        <authorList>
            <person name="Nowell W R."/>
        </authorList>
    </citation>
    <scope>NUCLEOTIDE SEQUENCE</scope>
</reference>
<keyword evidence="9 11" id="KW-0739">Sodium transport</keyword>